<feature type="compositionally biased region" description="Basic and acidic residues" evidence="4">
    <location>
        <begin position="718"/>
        <end position="742"/>
    </location>
</feature>
<feature type="transmembrane region" description="Helical" evidence="5">
    <location>
        <begin position="602"/>
        <end position="621"/>
    </location>
</feature>
<evidence type="ECO:0000256" key="3">
    <source>
        <dbReference type="ARBA" id="ARBA00023180"/>
    </source>
</evidence>
<dbReference type="InterPro" id="IPR050488">
    <property type="entry name" value="Ig_Fc_receptor"/>
</dbReference>
<reference evidence="8" key="1">
    <citation type="submission" date="2025-08" db="UniProtKB">
        <authorList>
            <consortium name="Ensembl"/>
        </authorList>
    </citation>
    <scope>IDENTIFICATION</scope>
</reference>
<evidence type="ECO:0000256" key="6">
    <source>
        <dbReference type="SAM" id="SignalP"/>
    </source>
</evidence>
<organism evidence="8 9">
    <name type="scientific">Dicentrarchus labrax</name>
    <name type="common">European seabass</name>
    <name type="synonym">Morone labrax</name>
    <dbReference type="NCBI Taxonomy" id="13489"/>
    <lineage>
        <taxon>Eukaryota</taxon>
        <taxon>Metazoa</taxon>
        <taxon>Chordata</taxon>
        <taxon>Craniata</taxon>
        <taxon>Vertebrata</taxon>
        <taxon>Euteleostomi</taxon>
        <taxon>Actinopterygii</taxon>
        <taxon>Neopterygii</taxon>
        <taxon>Teleostei</taxon>
        <taxon>Neoteleostei</taxon>
        <taxon>Acanthomorphata</taxon>
        <taxon>Eupercaria</taxon>
        <taxon>Moronidae</taxon>
        <taxon>Dicentrarchus</taxon>
    </lineage>
</organism>
<name>A0A8C4ISY4_DICLA</name>
<gene>
    <name evidence="8" type="primary">pecam1a</name>
</gene>
<keyword evidence="1 6" id="KW-0732">Signal</keyword>
<dbReference type="GeneID" id="127356733"/>
<feature type="signal peptide" evidence="6">
    <location>
        <begin position="1"/>
        <end position="27"/>
    </location>
</feature>
<dbReference type="PANTHER" id="PTHR11481">
    <property type="entry name" value="IMMUNOGLOBULIN FC RECEPTOR"/>
    <property type="match status" value="1"/>
</dbReference>
<dbReference type="Pfam" id="PF13927">
    <property type="entry name" value="Ig_3"/>
    <property type="match status" value="1"/>
</dbReference>
<dbReference type="Ensembl" id="ENSDLAT00005065180.2">
    <property type="protein sequence ID" value="ENSDLAP00005061557.2"/>
    <property type="gene ID" value="ENSDLAG00005025763.2"/>
</dbReference>
<dbReference type="Proteomes" id="UP000694389">
    <property type="component" value="Unassembled WGS sequence"/>
</dbReference>
<dbReference type="InterPro" id="IPR003598">
    <property type="entry name" value="Ig_sub2"/>
</dbReference>
<dbReference type="GeneTree" id="ENSGT01140000282577"/>
<dbReference type="GO" id="GO:0007166">
    <property type="term" value="P:cell surface receptor signaling pathway"/>
    <property type="evidence" value="ECO:0007669"/>
    <property type="project" value="TreeGrafter"/>
</dbReference>
<dbReference type="InterPro" id="IPR007110">
    <property type="entry name" value="Ig-like_dom"/>
</dbReference>
<proteinExistence type="predicted"/>
<dbReference type="SMART" id="SM00408">
    <property type="entry name" value="IGc2"/>
    <property type="match status" value="2"/>
</dbReference>
<dbReference type="GO" id="GO:0004888">
    <property type="term" value="F:transmembrane signaling receptor activity"/>
    <property type="evidence" value="ECO:0007669"/>
    <property type="project" value="TreeGrafter"/>
</dbReference>
<dbReference type="InterPro" id="IPR003599">
    <property type="entry name" value="Ig_sub"/>
</dbReference>
<protein>
    <submittedName>
        <fullName evidence="8">Platelet and endothelial cell adhesion molecule 1a</fullName>
    </submittedName>
</protein>
<accession>A0A8C4ISY4</accession>
<dbReference type="InterPro" id="IPR040878">
    <property type="entry name" value="IL-40-like_Ig"/>
</dbReference>
<feature type="domain" description="Ig-like" evidence="7">
    <location>
        <begin position="230"/>
        <end position="309"/>
    </location>
</feature>
<evidence type="ECO:0000256" key="2">
    <source>
        <dbReference type="ARBA" id="ARBA00023157"/>
    </source>
</evidence>
<reference evidence="8" key="2">
    <citation type="submission" date="2025-09" db="UniProtKB">
        <authorList>
            <consortium name="Ensembl"/>
        </authorList>
    </citation>
    <scope>IDENTIFICATION</scope>
</reference>
<dbReference type="PROSITE" id="PS50835">
    <property type="entry name" value="IG_LIKE"/>
    <property type="match status" value="4"/>
</dbReference>
<feature type="domain" description="Ig-like" evidence="7">
    <location>
        <begin position="317"/>
        <end position="402"/>
    </location>
</feature>
<keyword evidence="5" id="KW-1133">Transmembrane helix</keyword>
<sequence>MDSRPPNLLLLLLTSLLYFWQCARVQASYTIDNVGLTVQPSSTVESGTPVTLRCQVRVSHDNIPHLTHTFQLTQDDVLVSSSTTTEDSVVYKLSPARAADSGSYQCRVTVKEKSKASESKKLDVTGLQTPILYLNKTTPYQSEEFTATCSAPGEKGALVFQFHQRFRGGNPEKIKQAASTGNSSETTLVLSRLGNSILYCDYEVGLVSGVRRSNRSNEISVLVKALHITPIMNILPSSNVSEGDIIEVVCRVVSDLKNIEVFLTRDRRILKQALVSLSHRFTTKEGDSGELVCKAEWGNVQQKSNQTIRVKELFSKPHLTVSPTDIFEGHTFELTCSVSSYDPQKIENDTMLFSIYKDGVELKNGTNYHARAGPSANGNYSCKVKAHSLDYHNFSKDSKSVVVEAKVPVSEPMLSVVGGTLVLEKPFQLICHSDRGTLPIVYTLYAPKRPAESRKVSKPWEQAIFNSSAIYKNSDLKKFLCHARNSLNEPPMTSGQQLLDSTIIIEPVSKPVLRDVSDGQDVNLVCSVQKGTPPITFTWYHTKKAGALDFQTTKKLEGSYRISHVKGEHKGEYYCESTNLANKTKMSDTISIGVKLAGWKKGLIAAFCILVILALILVIIFKRRLLGFKRKTTAELSVKTASTNVERLSLTQAVNESDDQYSVTSPGKPEPQFIEAPTKQADPTSAQGTDNEVRNSKQGVPEPAESQGSVEYAQLNRDVAHHSNHGDHSVQDDYSVQDDHMTDSSVANNTADHGE</sequence>
<dbReference type="InterPro" id="IPR036179">
    <property type="entry name" value="Ig-like_dom_sf"/>
</dbReference>
<feature type="region of interest" description="Disordered" evidence="4">
    <location>
        <begin position="656"/>
        <end position="755"/>
    </location>
</feature>
<dbReference type="AlphaFoldDB" id="A0A8C4ISY4"/>
<dbReference type="GO" id="GO:0006955">
    <property type="term" value="P:immune response"/>
    <property type="evidence" value="ECO:0007669"/>
    <property type="project" value="TreeGrafter"/>
</dbReference>
<keyword evidence="3" id="KW-0325">Glycoprotein</keyword>
<keyword evidence="5" id="KW-0472">Membrane</keyword>
<dbReference type="Pfam" id="PF17736">
    <property type="entry name" value="Ig_C17orf99"/>
    <property type="match status" value="1"/>
</dbReference>
<evidence type="ECO:0000256" key="1">
    <source>
        <dbReference type="ARBA" id="ARBA00022729"/>
    </source>
</evidence>
<keyword evidence="9" id="KW-1185">Reference proteome</keyword>
<dbReference type="Pfam" id="PF13895">
    <property type="entry name" value="Ig_2"/>
    <property type="match status" value="2"/>
</dbReference>
<dbReference type="Gene3D" id="2.60.40.10">
    <property type="entry name" value="Immunoglobulins"/>
    <property type="match status" value="3"/>
</dbReference>
<dbReference type="SMART" id="SM00409">
    <property type="entry name" value="IG"/>
    <property type="match status" value="4"/>
</dbReference>
<feature type="compositionally biased region" description="Polar residues" evidence="4">
    <location>
        <begin position="743"/>
        <end position="755"/>
    </location>
</feature>
<evidence type="ECO:0000256" key="4">
    <source>
        <dbReference type="SAM" id="MobiDB-lite"/>
    </source>
</evidence>
<keyword evidence="2" id="KW-1015">Disulfide bond</keyword>
<feature type="compositionally biased region" description="Polar residues" evidence="4">
    <location>
        <begin position="681"/>
        <end position="690"/>
    </location>
</feature>
<evidence type="ECO:0000313" key="8">
    <source>
        <dbReference type="Ensembl" id="ENSDLAP00005061557.2"/>
    </source>
</evidence>
<feature type="domain" description="Ig-like" evidence="7">
    <location>
        <begin position="507"/>
        <end position="591"/>
    </location>
</feature>
<keyword evidence="5" id="KW-0812">Transmembrane</keyword>
<feature type="compositionally biased region" description="Polar residues" evidence="4">
    <location>
        <begin position="656"/>
        <end position="665"/>
    </location>
</feature>
<dbReference type="RefSeq" id="XP_051244695.1">
    <property type="nucleotide sequence ID" value="XM_051388735.1"/>
</dbReference>
<dbReference type="PANTHER" id="PTHR11481:SF60">
    <property type="entry name" value="IG-LIKE DOMAIN-CONTAINING PROTEIN"/>
    <property type="match status" value="1"/>
</dbReference>
<feature type="chain" id="PRO_5035787628" evidence="6">
    <location>
        <begin position="28"/>
        <end position="755"/>
    </location>
</feature>
<evidence type="ECO:0000313" key="9">
    <source>
        <dbReference type="Proteomes" id="UP000694389"/>
    </source>
</evidence>
<dbReference type="GO" id="GO:0009897">
    <property type="term" value="C:external side of plasma membrane"/>
    <property type="evidence" value="ECO:0007669"/>
    <property type="project" value="TreeGrafter"/>
</dbReference>
<feature type="domain" description="Ig-like" evidence="7">
    <location>
        <begin position="6"/>
        <end position="123"/>
    </location>
</feature>
<dbReference type="CTD" id="569386"/>
<dbReference type="SUPFAM" id="SSF48726">
    <property type="entry name" value="Immunoglobulin"/>
    <property type="match status" value="3"/>
</dbReference>
<evidence type="ECO:0000259" key="7">
    <source>
        <dbReference type="PROSITE" id="PS50835"/>
    </source>
</evidence>
<evidence type="ECO:0000256" key="5">
    <source>
        <dbReference type="SAM" id="Phobius"/>
    </source>
</evidence>
<dbReference type="InterPro" id="IPR013783">
    <property type="entry name" value="Ig-like_fold"/>
</dbReference>